<dbReference type="Gene3D" id="3.40.1810.10">
    <property type="entry name" value="Transcription factor, MADS-box"/>
    <property type="match status" value="1"/>
</dbReference>
<dbReference type="InterPro" id="IPR050142">
    <property type="entry name" value="MADS-box/MEF2_TF"/>
</dbReference>
<dbReference type="STRING" id="77586.A0A0D9V9F3"/>
<keyword evidence="5" id="KW-0539">Nucleus</keyword>
<dbReference type="GO" id="GO:0005634">
    <property type="term" value="C:nucleus"/>
    <property type="evidence" value="ECO:0007669"/>
    <property type="project" value="UniProtKB-SubCell"/>
</dbReference>
<dbReference type="Proteomes" id="UP000032180">
    <property type="component" value="Chromosome 1"/>
</dbReference>
<sequence length="629" mass="68917">MAQPVGYNSVQYMGVGMNGYQMQMQMPSNDINSHGQLQCWDNNNFSQIQPAPATNAGWHNFGAWDNGGEPCNAIVPSADPYMDDIGGNYVDTTTVSDYQTNTDMSDYQITTSTSTSDNFMVMEAPVQFLTMGSDELLQCSDSTQNSPPLEQLHYLSDVDELLQCNDPTQNSPIPIAPIADRRTRSVRYTKRKEGMMKKARELATLCGVQVAVVCAGPNGGAPDVWTTPPKNEGDVSVIDKYLALPAEKRAKHTHADYLRALLGKKKADLAKLQQDGPDELKPPKTVLDRMSQGELQQMLVSIDATLQATAERREALELMAAVAGDSGGDRRNADVPWPVSHGVPCTGTSSPGVHGYHAQVHATCNPFQQEYTAGVTMTQPGVYNNVQYMGRHCLDMNGYDLQMQMQSNGVNSHGQLVWGDFQPCNAAIAQPAYGQLQCLDNNGGGGYQIQSAPATNGVWHHPGAWDNGGEPCNAMVPSADPYMDDIGGNYVDTTTMPDYQTTSSTSDNFMEAPVQFLTTGSDETQFSTDELLQCSDSTQNSPALEQLHYLSDVDELLQCSDSTQNSPPLEQLHYLSDVDELLQRNDTTQNSPVLDQLHFFSDMADGFDFGFESNFDFDEPLDLGWEMED</sequence>
<dbReference type="GO" id="GO:0045944">
    <property type="term" value="P:positive regulation of transcription by RNA polymerase II"/>
    <property type="evidence" value="ECO:0007669"/>
    <property type="project" value="InterPro"/>
</dbReference>
<dbReference type="InterPro" id="IPR036879">
    <property type="entry name" value="TF_MADSbox_sf"/>
</dbReference>
<feature type="domain" description="MADS-box" evidence="6">
    <location>
        <begin position="168"/>
        <end position="219"/>
    </location>
</feature>
<dbReference type="SUPFAM" id="SSF55455">
    <property type="entry name" value="SRF-like"/>
    <property type="match status" value="1"/>
</dbReference>
<dbReference type="HOGENOM" id="CLU_435041_0_0_1"/>
<reference evidence="8" key="2">
    <citation type="submission" date="2013-12" db="EMBL/GenBank/DDBJ databases">
        <authorList>
            <person name="Yu Y."/>
            <person name="Lee S."/>
            <person name="de Baynast K."/>
            <person name="Wissotski M."/>
            <person name="Liu L."/>
            <person name="Talag J."/>
            <person name="Goicoechea J."/>
            <person name="Angelova A."/>
            <person name="Jetty R."/>
            <person name="Kudrna D."/>
            <person name="Golser W."/>
            <person name="Rivera L."/>
            <person name="Zhang J."/>
            <person name="Wing R."/>
        </authorList>
    </citation>
    <scope>NUCLEOTIDE SEQUENCE</scope>
</reference>
<dbReference type="InterPro" id="IPR002100">
    <property type="entry name" value="TF_MADSbox"/>
</dbReference>
<keyword evidence="2" id="KW-0805">Transcription regulation</keyword>
<dbReference type="PANTHER" id="PTHR48019">
    <property type="entry name" value="SERUM RESPONSE FACTOR HOMOLOG"/>
    <property type="match status" value="1"/>
</dbReference>
<accession>A0A0D9V9F3</accession>
<dbReference type="SMART" id="SM00432">
    <property type="entry name" value="MADS"/>
    <property type="match status" value="1"/>
</dbReference>
<dbReference type="Gramene" id="LPERR01G36020.1">
    <property type="protein sequence ID" value="LPERR01G36020.1"/>
    <property type="gene ID" value="LPERR01G36020"/>
</dbReference>
<evidence type="ECO:0000259" key="6">
    <source>
        <dbReference type="PROSITE" id="PS50066"/>
    </source>
</evidence>
<dbReference type="GO" id="GO:0046983">
    <property type="term" value="F:protein dimerization activity"/>
    <property type="evidence" value="ECO:0007669"/>
    <property type="project" value="InterPro"/>
</dbReference>
<evidence type="ECO:0000313" key="8">
    <source>
        <dbReference type="Proteomes" id="UP000032180"/>
    </source>
</evidence>
<dbReference type="eggNOG" id="KOG0014">
    <property type="taxonomic scope" value="Eukaryota"/>
</dbReference>
<dbReference type="PROSITE" id="PS50066">
    <property type="entry name" value="MADS_BOX_2"/>
    <property type="match status" value="1"/>
</dbReference>
<comment type="subcellular location">
    <subcellularLocation>
        <location evidence="1">Nucleus</location>
    </subcellularLocation>
</comment>
<evidence type="ECO:0000256" key="5">
    <source>
        <dbReference type="ARBA" id="ARBA00023242"/>
    </source>
</evidence>
<evidence type="ECO:0000256" key="1">
    <source>
        <dbReference type="ARBA" id="ARBA00004123"/>
    </source>
</evidence>
<dbReference type="InterPro" id="IPR033897">
    <property type="entry name" value="SRF-like_MADS-box"/>
</dbReference>
<dbReference type="AlphaFoldDB" id="A0A0D9V9F3"/>
<dbReference type="CDD" id="cd00266">
    <property type="entry name" value="MADS_SRF_like"/>
    <property type="match status" value="1"/>
</dbReference>
<dbReference type="Pfam" id="PF00319">
    <property type="entry name" value="SRF-TF"/>
    <property type="match status" value="1"/>
</dbReference>
<keyword evidence="4" id="KW-0804">Transcription</keyword>
<evidence type="ECO:0000256" key="4">
    <source>
        <dbReference type="ARBA" id="ARBA00023163"/>
    </source>
</evidence>
<evidence type="ECO:0000313" key="7">
    <source>
        <dbReference type="EnsemblPlants" id="LPERR01G36020.1"/>
    </source>
</evidence>
<protein>
    <recommendedName>
        <fullName evidence="6">MADS-box domain-containing protein</fullName>
    </recommendedName>
</protein>
<dbReference type="PRINTS" id="PR00404">
    <property type="entry name" value="MADSDOMAIN"/>
</dbReference>
<evidence type="ECO:0000256" key="2">
    <source>
        <dbReference type="ARBA" id="ARBA00023015"/>
    </source>
</evidence>
<name>A0A0D9V9F3_9ORYZ</name>
<dbReference type="EnsemblPlants" id="LPERR01G36020.1">
    <property type="protein sequence ID" value="LPERR01G36020.1"/>
    <property type="gene ID" value="LPERR01G36020"/>
</dbReference>
<keyword evidence="3" id="KW-0238">DNA-binding</keyword>
<reference evidence="7" key="3">
    <citation type="submission" date="2015-04" db="UniProtKB">
        <authorList>
            <consortium name="EnsemblPlants"/>
        </authorList>
    </citation>
    <scope>IDENTIFICATION</scope>
</reference>
<organism evidence="7 8">
    <name type="scientific">Leersia perrieri</name>
    <dbReference type="NCBI Taxonomy" id="77586"/>
    <lineage>
        <taxon>Eukaryota</taxon>
        <taxon>Viridiplantae</taxon>
        <taxon>Streptophyta</taxon>
        <taxon>Embryophyta</taxon>
        <taxon>Tracheophyta</taxon>
        <taxon>Spermatophyta</taxon>
        <taxon>Magnoliopsida</taxon>
        <taxon>Liliopsida</taxon>
        <taxon>Poales</taxon>
        <taxon>Poaceae</taxon>
        <taxon>BOP clade</taxon>
        <taxon>Oryzoideae</taxon>
        <taxon>Oryzeae</taxon>
        <taxon>Oryzinae</taxon>
        <taxon>Leersia</taxon>
    </lineage>
</organism>
<dbReference type="GO" id="GO:0000981">
    <property type="term" value="F:DNA-binding transcription factor activity, RNA polymerase II-specific"/>
    <property type="evidence" value="ECO:0007669"/>
    <property type="project" value="InterPro"/>
</dbReference>
<keyword evidence="8" id="KW-1185">Reference proteome</keyword>
<reference evidence="7 8" key="1">
    <citation type="submission" date="2012-08" db="EMBL/GenBank/DDBJ databases">
        <title>Oryza genome evolution.</title>
        <authorList>
            <person name="Wing R.A."/>
        </authorList>
    </citation>
    <scope>NUCLEOTIDE SEQUENCE</scope>
</reference>
<evidence type="ECO:0000256" key="3">
    <source>
        <dbReference type="ARBA" id="ARBA00023125"/>
    </source>
</evidence>
<proteinExistence type="predicted"/>
<dbReference type="GO" id="GO:0000987">
    <property type="term" value="F:cis-regulatory region sequence-specific DNA binding"/>
    <property type="evidence" value="ECO:0007669"/>
    <property type="project" value="InterPro"/>
</dbReference>